<reference evidence="1 2" key="1">
    <citation type="submission" date="2024-04" db="EMBL/GenBank/DDBJ databases">
        <title>Phyllosticta paracitricarpa is synonymous to the EU quarantine fungus P. citricarpa based on phylogenomic analyses.</title>
        <authorList>
            <consortium name="Lawrence Berkeley National Laboratory"/>
            <person name="Van Ingen-Buijs V.A."/>
            <person name="Van Westerhoven A.C."/>
            <person name="Haridas S."/>
            <person name="Skiadas P."/>
            <person name="Martin F."/>
            <person name="Groenewald J.Z."/>
            <person name="Crous P.W."/>
            <person name="Seidl M.F."/>
        </authorList>
    </citation>
    <scope>NUCLEOTIDE SEQUENCE [LARGE SCALE GENOMIC DNA]</scope>
    <source>
        <strain evidence="1 2">CBS 122670</strain>
    </source>
</reference>
<proteinExistence type="predicted"/>
<dbReference type="EMBL" id="JBBPDW010000027">
    <property type="protein sequence ID" value="KAK7540160.1"/>
    <property type="molecule type" value="Genomic_DNA"/>
</dbReference>
<name>A0ABR1LY96_9PEZI</name>
<keyword evidence="2" id="KW-1185">Reference proteome</keyword>
<accession>A0ABR1LY96</accession>
<organism evidence="1 2">
    <name type="scientific">Phyllosticta citricarpa</name>
    <dbReference type="NCBI Taxonomy" id="55181"/>
    <lineage>
        <taxon>Eukaryota</taxon>
        <taxon>Fungi</taxon>
        <taxon>Dikarya</taxon>
        <taxon>Ascomycota</taxon>
        <taxon>Pezizomycotina</taxon>
        <taxon>Dothideomycetes</taxon>
        <taxon>Dothideomycetes incertae sedis</taxon>
        <taxon>Botryosphaeriales</taxon>
        <taxon>Phyllostictaceae</taxon>
        <taxon>Phyllosticta</taxon>
    </lineage>
</organism>
<gene>
    <name evidence="1" type="ORF">IWX46DRAFT_196845</name>
</gene>
<evidence type="ECO:0000313" key="2">
    <source>
        <dbReference type="Proteomes" id="UP001365128"/>
    </source>
</evidence>
<comment type="caution">
    <text evidence="1">The sequence shown here is derived from an EMBL/GenBank/DDBJ whole genome shotgun (WGS) entry which is preliminary data.</text>
</comment>
<sequence>MLATRETDRPCTRQSGFGFGFADKSRHVLLESADHHTGVGRRDICQSSKHPSARPTSAVSLRIFLDQLRRAPKLKNLDDEFPVYGAHFASSDSSTTRHLTCWGSNSRIYYHYHHHTSARKLCAGHIPFEPPTIIFSSTPITIASHDDKRPTIAKPSIHFRAAANHSARESSASPSIRCCSIVRFQAGPSDRLGRGFPAGKPSLGLECQTGACPVPKREARVDQIGDDAALWCWWPCVRACVRGAWAGGLGLGS</sequence>
<protein>
    <submittedName>
        <fullName evidence="1">Uncharacterized protein</fullName>
    </submittedName>
</protein>
<dbReference type="Proteomes" id="UP001365128">
    <property type="component" value="Unassembled WGS sequence"/>
</dbReference>
<evidence type="ECO:0000313" key="1">
    <source>
        <dbReference type="EMBL" id="KAK7540160.1"/>
    </source>
</evidence>